<keyword evidence="3" id="KW-1185">Reference proteome</keyword>
<dbReference type="Proteomes" id="UP000276133">
    <property type="component" value="Unassembled WGS sequence"/>
</dbReference>
<comment type="caution">
    <text evidence="2">The sequence shown here is derived from an EMBL/GenBank/DDBJ whole genome shotgun (WGS) entry which is preliminary data.</text>
</comment>
<keyword evidence="1" id="KW-0732">Signal</keyword>
<evidence type="ECO:0000313" key="3">
    <source>
        <dbReference type="Proteomes" id="UP000276133"/>
    </source>
</evidence>
<reference evidence="2 3" key="1">
    <citation type="journal article" date="2018" name="Sci. Rep.">
        <title>Genomic signatures of local adaptation to the degree of environmental predictability in rotifers.</title>
        <authorList>
            <person name="Franch-Gras L."/>
            <person name="Hahn C."/>
            <person name="Garcia-Roger E.M."/>
            <person name="Carmona M.J."/>
            <person name="Serra M."/>
            <person name="Gomez A."/>
        </authorList>
    </citation>
    <scope>NUCLEOTIDE SEQUENCE [LARGE SCALE GENOMIC DNA]</scope>
    <source>
        <strain evidence="2">HYR1</strain>
    </source>
</reference>
<name>A0A3M7RJ36_BRAPC</name>
<evidence type="ECO:0000256" key="1">
    <source>
        <dbReference type="SAM" id="SignalP"/>
    </source>
</evidence>
<dbReference type="AlphaFoldDB" id="A0A3M7RJ36"/>
<organism evidence="2 3">
    <name type="scientific">Brachionus plicatilis</name>
    <name type="common">Marine rotifer</name>
    <name type="synonym">Brachionus muelleri</name>
    <dbReference type="NCBI Taxonomy" id="10195"/>
    <lineage>
        <taxon>Eukaryota</taxon>
        <taxon>Metazoa</taxon>
        <taxon>Spiralia</taxon>
        <taxon>Gnathifera</taxon>
        <taxon>Rotifera</taxon>
        <taxon>Eurotatoria</taxon>
        <taxon>Monogononta</taxon>
        <taxon>Pseudotrocha</taxon>
        <taxon>Ploima</taxon>
        <taxon>Brachionidae</taxon>
        <taxon>Brachionus</taxon>
    </lineage>
</organism>
<dbReference type="EMBL" id="REGN01003293">
    <property type="protein sequence ID" value="RNA23407.1"/>
    <property type="molecule type" value="Genomic_DNA"/>
</dbReference>
<sequence length="75" mass="8712">MLNLMLLVFLFLNVFVTQPGNKFGQKRFNKNFCSICINFVEIHNTTKQICHPVYLSCSIDVQLLPKKTNKICQAY</sequence>
<evidence type="ECO:0000313" key="2">
    <source>
        <dbReference type="EMBL" id="RNA23407.1"/>
    </source>
</evidence>
<feature type="signal peptide" evidence="1">
    <location>
        <begin position="1"/>
        <end position="19"/>
    </location>
</feature>
<gene>
    <name evidence="2" type="ORF">BpHYR1_050744</name>
</gene>
<accession>A0A3M7RJ36</accession>
<protein>
    <submittedName>
        <fullName evidence="2">Uncharacterized protein</fullName>
    </submittedName>
</protein>
<proteinExistence type="predicted"/>
<feature type="chain" id="PRO_5018183877" evidence="1">
    <location>
        <begin position="20"/>
        <end position="75"/>
    </location>
</feature>